<dbReference type="InterPro" id="IPR001245">
    <property type="entry name" value="Ser-Thr/Tyr_kinase_cat_dom"/>
</dbReference>
<accession>A0A2J8A589</accession>
<dbReference type="Gene3D" id="3.30.200.20">
    <property type="entry name" value="Phosphorylase Kinase, domain 1"/>
    <property type="match status" value="1"/>
</dbReference>
<proteinExistence type="predicted"/>
<comment type="caution">
    <text evidence="4">The sequence shown here is derived from an EMBL/GenBank/DDBJ whole genome shotgun (WGS) entry which is preliminary data.</text>
</comment>
<reference evidence="4 5" key="1">
    <citation type="journal article" date="2017" name="Mol. Biol. Evol.">
        <title>The 4-celled Tetrabaena socialis nuclear genome reveals the essential components for genetic control of cell number at the origin of multicellularity in the volvocine lineage.</title>
        <authorList>
            <person name="Featherston J."/>
            <person name="Arakaki Y."/>
            <person name="Hanschen E.R."/>
            <person name="Ferris P.J."/>
            <person name="Michod R.E."/>
            <person name="Olson B.J.S.C."/>
            <person name="Nozaki H."/>
            <person name="Durand P.M."/>
        </authorList>
    </citation>
    <scope>NUCLEOTIDE SEQUENCE [LARGE SCALE GENOMIC DNA]</scope>
    <source>
        <strain evidence="4 5">NIES-571</strain>
    </source>
</reference>
<evidence type="ECO:0000256" key="2">
    <source>
        <dbReference type="SAM" id="MobiDB-lite"/>
    </source>
</evidence>
<keyword evidence="1" id="KW-0067">ATP-binding</keyword>
<keyword evidence="5" id="KW-1185">Reference proteome</keyword>
<dbReference type="InterPro" id="IPR011009">
    <property type="entry name" value="Kinase-like_dom_sf"/>
</dbReference>
<evidence type="ECO:0000313" key="4">
    <source>
        <dbReference type="EMBL" id="PNH07663.1"/>
    </source>
</evidence>
<evidence type="ECO:0000259" key="3">
    <source>
        <dbReference type="PROSITE" id="PS50011"/>
    </source>
</evidence>
<dbReference type="AlphaFoldDB" id="A0A2J8A589"/>
<dbReference type="GO" id="GO:0004674">
    <property type="term" value="F:protein serine/threonine kinase activity"/>
    <property type="evidence" value="ECO:0007669"/>
    <property type="project" value="TreeGrafter"/>
</dbReference>
<evidence type="ECO:0000313" key="5">
    <source>
        <dbReference type="Proteomes" id="UP000236333"/>
    </source>
</evidence>
<feature type="domain" description="Protein kinase" evidence="3">
    <location>
        <begin position="85"/>
        <end position="357"/>
    </location>
</feature>
<protein>
    <submittedName>
        <fullName evidence="4">Mitogen-activated protein kinase kinase kinase 10</fullName>
    </submittedName>
</protein>
<dbReference type="InterPro" id="IPR000719">
    <property type="entry name" value="Prot_kinase_dom"/>
</dbReference>
<feature type="region of interest" description="Disordered" evidence="2">
    <location>
        <begin position="9"/>
        <end position="64"/>
    </location>
</feature>
<organism evidence="4 5">
    <name type="scientific">Tetrabaena socialis</name>
    <dbReference type="NCBI Taxonomy" id="47790"/>
    <lineage>
        <taxon>Eukaryota</taxon>
        <taxon>Viridiplantae</taxon>
        <taxon>Chlorophyta</taxon>
        <taxon>core chlorophytes</taxon>
        <taxon>Chlorophyceae</taxon>
        <taxon>CS clade</taxon>
        <taxon>Chlamydomonadales</taxon>
        <taxon>Tetrabaenaceae</taxon>
        <taxon>Tetrabaena</taxon>
    </lineage>
</organism>
<dbReference type="Proteomes" id="UP000236333">
    <property type="component" value="Unassembled WGS sequence"/>
</dbReference>
<gene>
    <name evidence="4" type="ORF">TSOC_005830</name>
</gene>
<dbReference type="PROSITE" id="PS00107">
    <property type="entry name" value="PROTEIN_KINASE_ATP"/>
    <property type="match status" value="1"/>
</dbReference>
<keyword evidence="4" id="KW-0418">Kinase</keyword>
<dbReference type="Gene3D" id="1.10.510.10">
    <property type="entry name" value="Transferase(Phosphotransferase) domain 1"/>
    <property type="match status" value="1"/>
</dbReference>
<dbReference type="PANTHER" id="PTHR44329:SF214">
    <property type="entry name" value="PROTEIN KINASE DOMAIN-CONTAINING PROTEIN"/>
    <property type="match status" value="1"/>
</dbReference>
<dbReference type="SUPFAM" id="SSF56112">
    <property type="entry name" value="Protein kinase-like (PK-like)"/>
    <property type="match status" value="1"/>
</dbReference>
<sequence>MFACFRPARARDAGVESTKEAAGTLREAAPGTALTAPSSRDAEPLPRTAVEAGGTGKQQSENPITEMDAANVSECDATAITEGLCLAPKLLGRGTYGIVIKGTFHGLPVAVKIMTSQGLNRAALRELLLGPSLVHPNCVASPPRACTQTYSSRCARLTHRFFDLLEGPRPSADDRPQPRQLQPITYSGEGFGDPEGMGECGDPLPVLHSVLYTLQPANVLLKSSRDDRRGFNAKVGDIGLAHVLPVAATSMTSDSWGSVAYMSPEAFRGRVSRAGDIWSFSILLWEALTGERPYPHMEPGEVAAGVQAGRLRLKWPTLEPLAQPLVELGLLCMHTDPLERPTAKNIMQRLIQIEAAVRAQIVLPPTTPSPPSSADPSAGSQRAQEGREEAEEGAEVKEEEGAAAAGGGEAPPAPGLEGRLPDERLPGTERADAAAGAGAQG</sequence>
<feature type="compositionally biased region" description="Basic and acidic residues" evidence="2">
    <location>
        <begin position="9"/>
        <end position="19"/>
    </location>
</feature>
<keyword evidence="4" id="KW-0808">Transferase</keyword>
<dbReference type="EMBL" id="PGGS01000168">
    <property type="protein sequence ID" value="PNH07663.1"/>
    <property type="molecule type" value="Genomic_DNA"/>
</dbReference>
<dbReference type="Pfam" id="PF07714">
    <property type="entry name" value="PK_Tyr_Ser-Thr"/>
    <property type="match status" value="1"/>
</dbReference>
<feature type="compositionally biased region" description="Basic and acidic residues" evidence="2">
    <location>
        <begin position="419"/>
        <end position="432"/>
    </location>
</feature>
<dbReference type="InterPro" id="IPR051681">
    <property type="entry name" value="Ser/Thr_Kinases-Pseudokinases"/>
</dbReference>
<feature type="region of interest" description="Disordered" evidence="2">
    <location>
        <begin position="363"/>
        <end position="441"/>
    </location>
</feature>
<evidence type="ECO:0000256" key="1">
    <source>
        <dbReference type="PROSITE-ProRule" id="PRU10141"/>
    </source>
</evidence>
<name>A0A2J8A589_9CHLO</name>
<dbReference type="InterPro" id="IPR017441">
    <property type="entry name" value="Protein_kinase_ATP_BS"/>
</dbReference>
<dbReference type="PANTHER" id="PTHR44329">
    <property type="entry name" value="SERINE/THREONINE-PROTEIN KINASE TNNI3K-RELATED"/>
    <property type="match status" value="1"/>
</dbReference>
<dbReference type="GO" id="GO:0005524">
    <property type="term" value="F:ATP binding"/>
    <property type="evidence" value="ECO:0007669"/>
    <property type="project" value="UniProtKB-UniRule"/>
</dbReference>
<dbReference type="PROSITE" id="PS50011">
    <property type="entry name" value="PROTEIN_KINASE_DOM"/>
    <property type="match status" value="1"/>
</dbReference>
<keyword evidence="1" id="KW-0547">Nucleotide-binding</keyword>
<feature type="binding site" evidence="1">
    <location>
        <position position="112"/>
    </location>
    <ligand>
        <name>ATP</name>
        <dbReference type="ChEBI" id="CHEBI:30616"/>
    </ligand>
</feature>
<dbReference type="OrthoDB" id="1711006at2759"/>